<accession>A0AAW0GR61</accession>
<dbReference type="Proteomes" id="UP001385951">
    <property type="component" value="Unassembled WGS sequence"/>
</dbReference>
<sequence>MNKLKELFGSTTSQEPSHSLVIAQYERADFTVGNEEEFHWALIVLTNVREQKGPSWQALEYNYSDGRGLVWRLVAADVGLPKSEKCFGGVRIGTIKSEDIATMDEIIKSNVPSPKFDGWTCRDWIMETLELIEPKGWVDPKVTTQSSLIPFMKKASQATQTKRETKKKREVVIVEFKEEGDE</sequence>
<name>A0AAW0GR61_9APHY</name>
<gene>
    <name evidence="1" type="ORF">QCA50_003113</name>
</gene>
<organism evidence="1 2">
    <name type="scientific">Cerrena zonata</name>
    <dbReference type="NCBI Taxonomy" id="2478898"/>
    <lineage>
        <taxon>Eukaryota</taxon>
        <taxon>Fungi</taxon>
        <taxon>Dikarya</taxon>
        <taxon>Basidiomycota</taxon>
        <taxon>Agaricomycotina</taxon>
        <taxon>Agaricomycetes</taxon>
        <taxon>Polyporales</taxon>
        <taxon>Cerrenaceae</taxon>
        <taxon>Cerrena</taxon>
    </lineage>
</organism>
<evidence type="ECO:0000313" key="1">
    <source>
        <dbReference type="EMBL" id="KAK7693544.1"/>
    </source>
</evidence>
<reference evidence="1 2" key="1">
    <citation type="submission" date="2022-09" db="EMBL/GenBank/DDBJ databases">
        <authorList>
            <person name="Palmer J.M."/>
        </authorList>
    </citation>
    <scope>NUCLEOTIDE SEQUENCE [LARGE SCALE GENOMIC DNA]</scope>
    <source>
        <strain evidence="1 2">DSM 7382</strain>
    </source>
</reference>
<proteinExistence type="predicted"/>
<dbReference type="Pfam" id="PF21858">
    <property type="entry name" value="DUF6914"/>
    <property type="match status" value="1"/>
</dbReference>
<dbReference type="EMBL" id="JASBNA010000003">
    <property type="protein sequence ID" value="KAK7693544.1"/>
    <property type="molecule type" value="Genomic_DNA"/>
</dbReference>
<comment type="caution">
    <text evidence="1">The sequence shown here is derived from an EMBL/GenBank/DDBJ whole genome shotgun (WGS) entry which is preliminary data.</text>
</comment>
<dbReference type="AlphaFoldDB" id="A0AAW0GR61"/>
<keyword evidence="2" id="KW-1185">Reference proteome</keyword>
<evidence type="ECO:0000313" key="2">
    <source>
        <dbReference type="Proteomes" id="UP001385951"/>
    </source>
</evidence>
<dbReference type="InterPro" id="IPR054208">
    <property type="entry name" value="DUF6914"/>
</dbReference>
<protein>
    <submittedName>
        <fullName evidence="1">Uncharacterized protein</fullName>
    </submittedName>
</protein>